<organism evidence="2 3">
    <name type="scientific">Falseniella ignava</name>
    <dbReference type="NCBI Taxonomy" id="137730"/>
    <lineage>
        <taxon>Bacteria</taxon>
        <taxon>Bacillati</taxon>
        <taxon>Bacillota</taxon>
        <taxon>Bacilli</taxon>
        <taxon>Lactobacillales</taxon>
        <taxon>Aerococcaceae</taxon>
        <taxon>Falseniella</taxon>
    </lineage>
</organism>
<dbReference type="Pfam" id="PF05382">
    <property type="entry name" value="Amidase_5"/>
    <property type="match status" value="1"/>
</dbReference>
<dbReference type="EMBL" id="PKHE01000002">
    <property type="protein sequence ID" value="PKY90571.1"/>
    <property type="molecule type" value="Genomic_DNA"/>
</dbReference>
<dbReference type="AlphaFoldDB" id="A0A2I1K4K3"/>
<sequence length="158" mass="17778">MSSRTAMIQWYAERVGKVSYASDPMERFGPDAYDSASALLASLVAGKFLSDGCIHGDMSFILHLEGVLLHPINSSQVQAGDVFIADLSFFGHQRPTTYCGVFQDKIDAYVCSPEAQGIDQIARCELPRLRTRYYRLSEPVNNFWLSPDFKVKRQAFQQ</sequence>
<protein>
    <recommendedName>
        <fullName evidence="1">Bacteriophage lysin domain-containing protein</fullName>
    </recommendedName>
</protein>
<dbReference type="OrthoDB" id="2139777at2"/>
<proteinExistence type="predicted"/>
<accession>A0A2I1K4K3</accession>
<gene>
    <name evidence="2" type="ORF">CYJ57_01540</name>
</gene>
<evidence type="ECO:0000259" key="1">
    <source>
        <dbReference type="Pfam" id="PF05382"/>
    </source>
</evidence>
<dbReference type="InterPro" id="IPR008044">
    <property type="entry name" value="Phage_lysin"/>
</dbReference>
<reference evidence="2 3" key="1">
    <citation type="submission" date="2017-12" db="EMBL/GenBank/DDBJ databases">
        <title>Phylogenetic diversity of female urinary microbiome.</title>
        <authorList>
            <person name="Thomas-White K."/>
            <person name="Wolfe A.J."/>
        </authorList>
    </citation>
    <scope>NUCLEOTIDE SEQUENCE [LARGE SCALE GENOMIC DNA]</scope>
    <source>
        <strain evidence="2 3">UMB0898</strain>
    </source>
</reference>
<evidence type="ECO:0000313" key="3">
    <source>
        <dbReference type="Proteomes" id="UP000234384"/>
    </source>
</evidence>
<evidence type="ECO:0000313" key="2">
    <source>
        <dbReference type="EMBL" id="PKY90571.1"/>
    </source>
</evidence>
<feature type="domain" description="Bacteriophage lysin" evidence="1">
    <location>
        <begin position="5"/>
        <end position="116"/>
    </location>
</feature>
<dbReference type="Proteomes" id="UP000234384">
    <property type="component" value="Unassembled WGS sequence"/>
</dbReference>
<name>A0A2I1K4K3_9LACT</name>
<comment type="caution">
    <text evidence="2">The sequence shown here is derived from an EMBL/GenBank/DDBJ whole genome shotgun (WGS) entry which is preliminary data.</text>
</comment>
<dbReference type="RefSeq" id="WP_006701790.1">
    <property type="nucleotide sequence ID" value="NZ_PKHE01000002.1"/>
</dbReference>